<feature type="region of interest" description="Disordered" evidence="1">
    <location>
        <begin position="1"/>
        <end position="28"/>
    </location>
</feature>
<dbReference type="Proteomes" id="UP000234331">
    <property type="component" value="Unassembled WGS sequence"/>
</dbReference>
<feature type="compositionally biased region" description="Basic and acidic residues" evidence="1">
    <location>
        <begin position="1"/>
        <end position="10"/>
    </location>
</feature>
<dbReference type="EMBL" id="FZMO01000219">
    <property type="protein sequence ID" value="SNQ48973.1"/>
    <property type="molecule type" value="Genomic_DNA"/>
</dbReference>
<gene>
    <name evidence="2" type="ORF">FRACA_2960005</name>
</gene>
<accession>A0A2I2KTH7</accession>
<evidence type="ECO:0000313" key="3">
    <source>
        <dbReference type="Proteomes" id="UP000234331"/>
    </source>
</evidence>
<dbReference type="AlphaFoldDB" id="A0A2I2KTH7"/>
<evidence type="ECO:0000256" key="1">
    <source>
        <dbReference type="SAM" id="MobiDB-lite"/>
    </source>
</evidence>
<reference evidence="2 3" key="1">
    <citation type="submission" date="2017-06" db="EMBL/GenBank/DDBJ databases">
        <authorList>
            <person name="Kim H.J."/>
            <person name="Triplett B.A."/>
        </authorList>
    </citation>
    <scope>NUCLEOTIDE SEQUENCE [LARGE SCALE GENOMIC DNA]</scope>
    <source>
        <strain evidence="2">FRACA_ARgP5</strain>
    </source>
</reference>
<feature type="region of interest" description="Disordered" evidence="1">
    <location>
        <begin position="77"/>
        <end position="102"/>
    </location>
</feature>
<keyword evidence="3" id="KW-1185">Reference proteome</keyword>
<name>A0A2I2KTH7_9ACTN</name>
<sequence length="102" mass="10477">MPTCGTRRDVWQGGTDVAGGRHGLTGPPPATARATAALRGKVLWGGSAPHRFRGLAGLPLRMGPDLGPDAIAYAPHRVLPPGSGGQAGQLMRPNVLQQDHSG</sequence>
<protein>
    <submittedName>
        <fullName evidence="2">Uncharacterized protein</fullName>
    </submittedName>
</protein>
<proteinExistence type="predicted"/>
<evidence type="ECO:0000313" key="2">
    <source>
        <dbReference type="EMBL" id="SNQ48973.1"/>
    </source>
</evidence>
<organism evidence="2 3">
    <name type="scientific">Frankia canadensis</name>
    <dbReference type="NCBI Taxonomy" id="1836972"/>
    <lineage>
        <taxon>Bacteria</taxon>
        <taxon>Bacillati</taxon>
        <taxon>Actinomycetota</taxon>
        <taxon>Actinomycetes</taxon>
        <taxon>Frankiales</taxon>
        <taxon>Frankiaceae</taxon>
        <taxon>Frankia</taxon>
    </lineage>
</organism>